<dbReference type="InterPro" id="IPR003877">
    <property type="entry name" value="SPRY_dom"/>
</dbReference>
<dbReference type="InterPro" id="IPR043136">
    <property type="entry name" value="B30.2/SPRY_sf"/>
</dbReference>
<feature type="domain" description="B30.2/SPRY" evidence="2">
    <location>
        <begin position="12"/>
        <end position="202"/>
    </location>
</feature>
<dbReference type="AlphaFoldDB" id="A0A154P396"/>
<dbReference type="InterPro" id="IPR013320">
    <property type="entry name" value="ConA-like_dom_sf"/>
</dbReference>
<dbReference type="EMBL" id="KQ434809">
    <property type="protein sequence ID" value="KZC06317.1"/>
    <property type="molecule type" value="Genomic_DNA"/>
</dbReference>
<evidence type="ECO:0000313" key="3">
    <source>
        <dbReference type="EMBL" id="KZC06317.1"/>
    </source>
</evidence>
<evidence type="ECO:0000313" key="4">
    <source>
        <dbReference type="Proteomes" id="UP000076502"/>
    </source>
</evidence>
<dbReference type="PROSITE" id="PS50188">
    <property type="entry name" value="B302_SPRY"/>
    <property type="match status" value="1"/>
</dbReference>
<protein>
    <submittedName>
        <fullName evidence="3">SPRY domain-containing SOCS box protein 3</fullName>
    </submittedName>
</protein>
<dbReference type="InterPro" id="IPR050672">
    <property type="entry name" value="FBXO45-Fsn/SPSB_families"/>
</dbReference>
<dbReference type="GO" id="GO:0043161">
    <property type="term" value="P:proteasome-mediated ubiquitin-dependent protein catabolic process"/>
    <property type="evidence" value="ECO:0007669"/>
    <property type="project" value="TreeGrafter"/>
</dbReference>
<dbReference type="Pfam" id="PF00622">
    <property type="entry name" value="SPRY"/>
    <property type="match status" value="1"/>
</dbReference>
<evidence type="ECO:0000259" key="2">
    <source>
        <dbReference type="PROSITE" id="PS50188"/>
    </source>
</evidence>
<dbReference type="InterPro" id="IPR001870">
    <property type="entry name" value="B30.2/SPRY"/>
</dbReference>
<dbReference type="InterPro" id="IPR035754">
    <property type="entry name" value="SPRY_SPSB3"/>
</dbReference>
<organism evidence="3 4">
    <name type="scientific">Dufourea novaeangliae</name>
    <name type="common">Sweat bee</name>
    <dbReference type="NCBI Taxonomy" id="178035"/>
    <lineage>
        <taxon>Eukaryota</taxon>
        <taxon>Metazoa</taxon>
        <taxon>Ecdysozoa</taxon>
        <taxon>Arthropoda</taxon>
        <taxon>Hexapoda</taxon>
        <taxon>Insecta</taxon>
        <taxon>Pterygota</taxon>
        <taxon>Neoptera</taxon>
        <taxon>Endopterygota</taxon>
        <taxon>Hymenoptera</taxon>
        <taxon>Apocrita</taxon>
        <taxon>Aculeata</taxon>
        <taxon>Apoidea</taxon>
        <taxon>Anthophila</taxon>
        <taxon>Halictidae</taxon>
        <taxon>Rophitinae</taxon>
        <taxon>Dufourea</taxon>
    </lineage>
</organism>
<dbReference type="SMART" id="SM00449">
    <property type="entry name" value="SPRY"/>
    <property type="match status" value="1"/>
</dbReference>
<dbReference type="GO" id="GO:0019005">
    <property type="term" value="C:SCF ubiquitin ligase complex"/>
    <property type="evidence" value="ECO:0007669"/>
    <property type="project" value="TreeGrafter"/>
</dbReference>
<name>A0A154P396_DUFNO</name>
<accession>A0A154P396</accession>
<dbReference type="Gene3D" id="2.60.120.920">
    <property type="match status" value="1"/>
</dbReference>
<dbReference type="PANTHER" id="PTHR12245">
    <property type="entry name" value="SPRY DOMAIN CONTAINING SOCS BOX PROTEIN"/>
    <property type="match status" value="1"/>
</dbReference>
<evidence type="ECO:0000256" key="1">
    <source>
        <dbReference type="ARBA" id="ARBA00022786"/>
    </source>
</evidence>
<dbReference type="Proteomes" id="UP000076502">
    <property type="component" value="Unassembled WGS sequence"/>
</dbReference>
<dbReference type="CDD" id="cd12876">
    <property type="entry name" value="SPRY_SOCS3"/>
    <property type="match status" value="1"/>
</dbReference>
<keyword evidence="1" id="KW-0833">Ubl conjugation pathway</keyword>
<keyword evidence="4" id="KW-1185">Reference proteome</keyword>
<dbReference type="PANTHER" id="PTHR12245:SF5">
    <property type="entry name" value="SPRY DOMAIN-CONTAINING SOCS BOX PROTEIN 3"/>
    <property type="match status" value="1"/>
</dbReference>
<dbReference type="SUPFAM" id="SSF49899">
    <property type="entry name" value="Concanavalin A-like lectins/glucanases"/>
    <property type="match status" value="1"/>
</dbReference>
<reference evidence="3 4" key="1">
    <citation type="submission" date="2015-07" db="EMBL/GenBank/DDBJ databases">
        <title>The genome of Dufourea novaeangliae.</title>
        <authorList>
            <person name="Pan H."/>
            <person name="Kapheim K."/>
        </authorList>
    </citation>
    <scope>NUCLEOTIDE SEQUENCE [LARGE SCALE GENOMIC DNA]</scope>
    <source>
        <strain evidence="3">0120121106</strain>
        <tissue evidence="3">Whole body</tissue>
    </source>
</reference>
<gene>
    <name evidence="3" type="ORF">WN55_10226</name>
</gene>
<dbReference type="STRING" id="178035.A0A154P396"/>
<dbReference type="OrthoDB" id="5951542at2759"/>
<proteinExistence type="predicted"/>
<sequence>MQNCRCGEDYGKECDRLMLLEIPHLSEQFYEWVWDKDNATTGTIFSEQDLEVTFHSGFSNGTSAVRGTKLLEKGRHHYWEVKILTPVYGTDTMVGVGTGKVDMNSAKSSFCSFLGLNRESYGFSYQGCIQYGGRTCKYGSSFEQGTLVGVHLNTWKGTLEFFLNRKSLGIAFNGLRDTMLYPMMCSTSAQTKMRLTHCSSMPVSLQTECLAVLRPSQREYISRTFPGLRHISESAFADILNIESKDDDDYDLNILIDHMISKKRKRK</sequence>